<evidence type="ECO:0000313" key="3">
    <source>
        <dbReference type="Proteomes" id="UP000001031"/>
    </source>
</evidence>
<sequence length="209" mass="23300">MPVYWFAPGELNLLSWTHMKMLLFLFSSLMLCSCGPDKYPISFHMETGATDSKKFAFERDGHYYSKAPFISHKDIESYYSFPAPDNTYGIVVNVRKGLGSRVEGITASNLGRQILPIVNGHAMQPLRLYSKPVTSGKLAVMGGFSPADLAAMAEFIPPADPKREEPINKLAAVTRPLLPSKDPAQEKKEAKDPEEHKDRTVISTRRGRI</sequence>
<dbReference type="PaxDb" id="349741-Amuc_0464"/>
<organism evidence="2 3">
    <name type="scientific">Akkermansia muciniphila (strain ATCC BAA-835 / DSM 22959 / JCM 33894 / BCRC 81048 / CCUG 64013 / CIP 107961 / Muc)</name>
    <dbReference type="NCBI Taxonomy" id="349741"/>
    <lineage>
        <taxon>Bacteria</taxon>
        <taxon>Pseudomonadati</taxon>
        <taxon>Verrucomicrobiota</taxon>
        <taxon>Verrucomicrobiia</taxon>
        <taxon>Verrucomicrobiales</taxon>
        <taxon>Akkermansiaceae</taxon>
        <taxon>Akkermansia</taxon>
    </lineage>
</organism>
<evidence type="ECO:0000256" key="1">
    <source>
        <dbReference type="SAM" id="MobiDB-lite"/>
    </source>
</evidence>
<evidence type="ECO:0000313" key="2">
    <source>
        <dbReference type="EMBL" id="ACD04302.1"/>
    </source>
</evidence>
<gene>
    <name evidence="2" type="ordered locus">Amuc_0464</name>
</gene>
<keyword evidence="3" id="KW-1185">Reference proteome</keyword>
<dbReference type="EMBL" id="CP001071">
    <property type="protein sequence ID" value="ACD04302.1"/>
    <property type="molecule type" value="Genomic_DNA"/>
</dbReference>
<dbReference type="AlphaFoldDB" id="B2UNJ0"/>
<name>B2UNJ0_AKKM8</name>
<reference evidence="3" key="1">
    <citation type="journal article" date="2011" name="PLoS ONE">
        <title>The genome of Akkermansia muciniphila, a dedicated intestinal mucin degrader, and its use in exploring intestinal metagenomes.</title>
        <authorList>
            <person name="van Passel M.W."/>
            <person name="Kant R."/>
            <person name="Zoetendal E.G."/>
            <person name="Plugge C.M."/>
            <person name="Derrien M."/>
            <person name="Malfatti S.A."/>
            <person name="Chain P.S."/>
            <person name="Woyke T."/>
            <person name="Palva A."/>
            <person name="de Vos W.M."/>
            <person name="Smidt H."/>
        </authorList>
    </citation>
    <scope>NUCLEOTIDE SEQUENCE [LARGE SCALE GENOMIC DNA]</scope>
    <source>
        <strain evidence="3">ATCC BAA-835 / DSM 22959 / JCM 33894 / BCRC 81048 / CCUG 64013 / CIP 107961 / Muc</strain>
    </source>
</reference>
<protein>
    <submittedName>
        <fullName evidence="2">Uncharacterized protein</fullName>
    </submittedName>
</protein>
<feature type="region of interest" description="Disordered" evidence="1">
    <location>
        <begin position="160"/>
        <end position="209"/>
    </location>
</feature>
<feature type="compositionally biased region" description="Basic and acidic residues" evidence="1">
    <location>
        <begin position="183"/>
        <end position="200"/>
    </location>
</feature>
<dbReference type="HOGENOM" id="CLU_1313255_0_0_0"/>
<dbReference type="Proteomes" id="UP000001031">
    <property type="component" value="Chromosome"/>
</dbReference>
<proteinExistence type="predicted"/>
<accession>B2UNJ0</accession>
<dbReference type="STRING" id="349741.Amuc_0464"/>
<dbReference type="KEGG" id="amu:Amuc_0464"/>